<reference evidence="1" key="2">
    <citation type="submission" date="2016-06" db="EMBL/GenBank/DDBJ databases">
        <title>The genome of a short-lived fish provides insights into sex chromosome evolution and the genetic control of aging.</title>
        <authorList>
            <person name="Reichwald K."/>
            <person name="Felder M."/>
            <person name="Petzold A."/>
            <person name="Koch P."/>
            <person name="Groth M."/>
            <person name="Platzer M."/>
        </authorList>
    </citation>
    <scope>NUCLEOTIDE SEQUENCE</scope>
    <source>
        <tissue evidence="1">Brain</tissue>
    </source>
</reference>
<proteinExistence type="predicted"/>
<gene>
    <name evidence="1" type="primary">DUOX</name>
</gene>
<organism evidence="1">
    <name type="scientific">Nothobranchius korthausae</name>
    <dbReference type="NCBI Taxonomy" id="1143690"/>
    <lineage>
        <taxon>Eukaryota</taxon>
        <taxon>Metazoa</taxon>
        <taxon>Chordata</taxon>
        <taxon>Craniata</taxon>
        <taxon>Vertebrata</taxon>
        <taxon>Euteleostomi</taxon>
        <taxon>Actinopterygii</taxon>
        <taxon>Neopterygii</taxon>
        <taxon>Teleostei</taxon>
        <taxon>Neoteleostei</taxon>
        <taxon>Acanthomorphata</taxon>
        <taxon>Ovalentaria</taxon>
        <taxon>Atherinomorphae</taxon>
        <taxon>Cyprinodontiformes</taxon>
        <taxon>Nothobranchiidae</taxon>
        <taxon>Nothobranchius</taxon>
    </lineage>
</organism>
<feature type="non-terminal residue" evidence="1">
    <location>
        <position position="1"/>
    </location>
</feature>
<name>A0A1A8F2K3_9TELE</name>
<evidence type="ECO:0000313" key="1">
    <source>
        <dbReference type="EMBL" id="SBQ53347.1"/>
    </source>
</evidence>
<sequence>LEDSCLQGLSGTCLIREGAVISCGVLLIHPQENMDLKAFMSWETPGPMRTSSRQQRGLSGFATTIMLPPN</sequence>
<accession>A0A1A8F2K3</accession>
<feature type="non-terminal residue" evidence="1">
    <location>
        <position position="70"/>
    </location>
</feature>
<protein>
    <submittedName>
        <fullName evidence="1">Dual oxidase</fullName>
    </submittedName>
</protein>
<reference evidence="1" key="1">
    <citation type="submission" date="2016-05" db="EMBL/GenBank/DDBJ databases">
        <authorList>
            <person name="Lavstsen T."/>
            <person name="Jespersen J.S."/>
        </authorList>
    </citation>
    <scope>NUCLEOTIDE SEQUENCE</scope>
    <source>
        <tissue evidence="1">Brain</tissue>
    </source>
</reference>
<dbReference type="EMBL" id="HAEB01006820">
    <property type="protein sequence ID" value="SBQ53347.1"/>
    <property type="molecule type" value="Transcribed_RNA"/>
</dbReference>
<dbReference type="AlphaFoldDB" id="A0A1A8F2K3"/>